<dbReference type="InterPro" id="IPR010977">
    <property type="entry name" value="Aromatic_deC"/>
</dbReference>
<dbReference type="PANTHER" id="PTHR11999:SF60">
    <property type="entry name" value="3,4-DIHYDROXYPHENYLACETALDEHYDE SYNTHASE"/>
    <property type="match status" value="1"/>
</dbReference>
<keyword evidence="4 5" id="KW-0456">Lyase</keyword>
<evidence type="ECO:0000313" key="6">
    <source>
        <dbReference type="EMBL" id="CAL7951392.1"/>
    </source>
</evidence>
<accession>A0ABP1PEZ5</accession>
<comment type="caution">
    <text evidence="6">The sequence shown here is derived from an EMBL/GenBank/DDBJ whole genome shotgun (WGS) entry which is preliminary data.</text>
</comment>
<evidence type="ECO:0000256" key="2">
    <source>
        <dbReference type="ARBA" id="ARBA00009533"/>
    </source>
</evidence>
<dbReference type="PANTHER" id="PTHR11999">
    <property type="entry name" value="GROUP II PYRIDOXAL-5-PHOSPHATE DECARBOXYLASE"/>
    <property type="match status" value="1"/>
</dbReference>
<evidence type="ECO:0000256" key="5">
    <source>
        <dbReference type="RuleBase" id="RU000382"/>
    </source>
</evidence>
<evidence type="ECO:0000256" key="4">
    <source>
        <dbReference type="ARBA" id="ARBA00023239"/>
    </source>
</evidence>
<evidence type="ECO:0000313" key="7">
    <source>
        <dbReference type="Proteomes" id="UP001642520"/>
    </source>
</evidence>
<dbReference type="SUPFAM" id="SSF53383">
    <property type="entry name" value="PLP-dependent transferases"/>
    <property type="match status" value="1"/>
</dbReference>
<proteinExistence type="inferred from homology"/>
<comment type="cofactor">
    <cofactor evidence="1 5">
        <name>pyridoxal 5'-phosphate</name>
        <dbReference type="ChEBI" id="CHEBI:597326"/>
    </cofactor>
</comment>
<gene>
    <name evidence="6" type="ORF">XYLVIOL_LOCUS10482</name>
</gene>
<keyword evidence="7" id="KW-1185">Reference proteome</keyword>
<evidence type="ECO:0000256" key="1">
    <source>
        <dbReference type="ARBA" id="ARBA00001933"/>
    </source>
</evidence>
<dbReference type="InterPro" id="IPR002129">
    <property type="entry name" value="PyrdxlP-dep_de-COase"/>
</dbReference>
<dbReference type="Proteomes" id="UP001642520">
    <property type="component" value="Unassembled WGS sequence"/>
</dbReference>
<organism evidence="6 7">
    <name type="scientific">Xylocopa violacea</name>
    <name type="common">Violet carpenter bee</name>
    <name type="synonym">Apis violacea</name>
    <dbReference type="NCBI Taxonomy" id="135666"/>
    <lineage>
        <taxon>Eukaryota</taxon>
        <taxon>Metazoa</taxon>
        <taxon>Ecdysozoa</taxon>
        <taxon>Arthropoda</taxon>
        <taxon>Hexapoda</taxon>
        <taxon>Insecta</taxon>
        <taxon>Pterygota</taxon>
        <taxon>Neoptera</taxon>
        <taxon>Endopterygota</taxon>
        <taxon>Hymenoptera</taxon>
        <taxon>Apocrita</taxon>
        <taxon>Aculeata</taxon>
        <taxon>Apoidea</taxon>
        <taxon>Anthophila</taxon>
        <taxon>Apidae</taxon>
        <taxon>Xylocopa</taxon>
        <taxon>Xylocopa</taxon>
    </lineage>
</organism>
<dbReference type="Gene3D" id="3.40.640.10">
    <property type="entry name" value="Type I PLP-dependent aspartate aminotransferase-like (Major domain)"/>
    <property type="match status" value="1"/>
</dbReference>
<dbReference type="PROSITE" id="PS00392">
    <property type="entry name" value="DDC_GAD_HDC_YDC"/>
    <property type="match status" value="1"/>
</dbReference>
<dbReference type="CDD" id="cd06450">
    <property type="entry name" value="DOPA_deC_like"/>
    <property type="match status" value="1"/>
</dbReference>
<dbReference type="InterPro" id="IPR015424">
    <property type="entry name" value="PyrdxlP-dep_Trfase"/>
</dbReference>
<dbReference type="EMBL" id="CAXAJV020001301">
    <property type="protein sequence ID" value="CAL7951392.1"/>
    <property type="molecule type" value="Genomic_DNA"/>
</dbReference>
<dbReference type="InterPro" id="IPR015422">
    <property type="entry name" value="PyrdxlP-dep_Trfase_small"/>
</dbReference>
<dbReference type="Gene3D" id="3.90.1150.10">
    <property type="entry name" value="Aspartate Aminotransferase, domain 1"/>
    <property type="match status" value="1"/>
</dbReference>
<dbReference type="InterPro" id="IPR021115">
    <property type="entry name" value="Pyridoxal-P_BS"/>
</dbReference>
<name>A0ABP1PEZ5_XYLVO</name>
<dbReference type="PRINTS" id="PR00800">
    <property type="entry name" value="YHDCRBOXLASE"/>
</dbReference>
<protein>
    <recommendedName>
        <fullName evidence="8">Aromatic-L-amino-acid decarboxylase</fullName>
    </recommendedName>
</protein>
<dbReference type="Pfam" id="PF00282">
    <property type="entry name" value="Pyridoxal_deC"/>
    <property type="match status" value="1"/>
</dbReference>
<comment type="similarity">
    <text evidence="2 5">Belongs to the group II decarboxylase family.</text>
</comment>
<keyword evidence="3 5" id="KW-0663">Pyridoxal phosphate</keyword>
<dbReference type="Gene3D" id="1.20.1340.10">
    <property type="entry name" value="dopa decarboxylase, N-terminal domain"/>
    <property type="match status" value="1"/>
</dbReference>
<sequence length="526" mass="60431">MKAVMFTFRKFRSIMDLKEFHESCQAAIEFSINYAKSLRDVDVLPNVEPGYLLKLLPETAPEKPETFQEVLKDVEKYIIPGLTHWRSPHFHAFCPGGYSNPSFIGEIISNTFASIGLSWHACPAATELEVIVMNWVGKLLHLPKEFLNCSEGFGGGSIQGSASESTFLSLVIARETAVVRTKRLHPEWDEHFIRSKLVAYSSDQSNSSIEKAGKIATVLLRLLPSDDKGSLRGDTFLKAVEEDLEEGLIPFCLIATLGTTPTCGFDKLDELGPICKMHNIWIHIDAAYAGTAFVCPEYRHLMSGIEYCDSFNFNAHKWMLVHFDCSLLWLKDSRKITEIYNVERIYLDNNKVEIIPEYRHWQLSLGRRFRALKLWFVLRMIGVEGIREHVRRLIRLMKIFENYVKFDNRFEIIGEPSMSLTCFRIKGDDKLTEELHRRLTADRKLFLTIGAFKDKVMIRFMVASAITEEWDITFAWNEITRYTAEILQSVAIPVKENSQECFTKSTTDVAMKMEQLNLELNLHKIS</sequence>
<reference evidence="6 7" key="1">
    <citation type="submission" date="2024-08" db="EMBL/GenBank/DDBJ databases">
        <authorList>
            <person name="Will J Nash"/>
            <person name="Angela Man"/>
            <person name="Seanna McTaggart"/>
            <person name="Kendall Baker"/>
            <person name="Tom Barker"/>
            <person name="Leah Catchpole"/>
            <person name="Alex Durrant"/>
            <person name="Karim Gharbi"/>
            <person name="Naomi Irish"/>
            <person name="Gemy Kaithakottil"/>
            <person name="Debby Ku"/>
            <person name="Aaliyah Providence"/>
            <person name="Felix Shaw"/>
            <person name="David Swarbreck"/>
            <person name="Chris Watkins"/>
            <person name="Ann M. McCartney"/>
            <person name="Giulio Formenti"/>
            <person name="Alice Mouton"/>
            <person name="Noel Vella"/>
            <person name="Bjorn M von Reumont"/>
            <person name="Adriana Vella"/>
            <person name="Wilfried Haerty"/>
        </authorList>
    </citation>
    <scope>NUCLEOTIDE SEQUENCE [LARGE SCALE GENOMIC DNA]</scope>
</reference>
<dbReference type="InterPro" id="IPR015421">
    <property type="entry name" value="PyrdxlP-dep_Trfase_major"/>
</dbReference>
<evidence type="ECO:0008006" key="8">
    <source>
        <dbReference type="Google" id="ProtNLM"/>
    </source>
</evidence>
<evidence type="ECO:0000256" key="3">
    <source>
        <dbReference type="ARBA" id="ARBA00022898"/>
    </source>
</evidence>